<accession>A0ACB8U4F3</accession>
<comment type="caution">
    <text evidence="1">The sequence shown here is derived from an EMBL/GenBank/DDBJ whole genome shotgun (WGS) entry which is preliminary data.</text>
</comment>
<dbReference type="Proteomes" id="UP001055072">
    <property type="component" value="Unassembled WGS sequence"/>
</dbReference>
<proteinExistence type="predicted"/>
<keyword evidence="2" id="KW-1185">Reference proteome</keyword>
<reference evidence="1" key="1">
    <citation type="journal article" date="2021" name="Environ. Microbiol.">
        <title>Gene family expansions and transcriptome signatures uncover fungal adaptations to wood decay.</title>
        <authorList>
            <person name="Hage H."/>
            <person name="Miyauchi S."/>
            <person name="Viragh M."/>
            <person name="Drula E."/>
            <person name="Min B."/>
            <person name="Chaduli D."/>
            <person name="Navarro D."/>
            <person name="Favel A."/>
            <person name="Norest M."/>
            <person name="Lesage-Meessen L."/>
            <person name="Balint B."/>
            <person name="Merenyi Z."/>
            <person name="de Eugenio L."/>
            <person name="Morin E."/>
            <person name="Martinez A.T."/>
            <person name="Baldrian P."/>
            <person name="Stursova M."/>
            <person name="Martinez M.J."/>
            <person name="Novotny C."/>
            <person name="Magnuson J.K."/>
            <person name="Spatafora J.W."/>
            <person name="Maurice S."/>
            <person name="Pangilinan J."/>
            <person name="Andreopoulos W."/>
            <person name="LaButti K."/>
            <person name="Hundley H."/>
            <person name="Na H."/>
            <person name="Kuo A."/>
            <person name="Barry K."/>
            <person name="Lipzen A."/>
            <person name="Henrissat B."/>
            <person name="Riley R."/>
            <person name="Ahrendt S."/>
            <person name="Nagy L.G."/>
            <person name="Grigoriev I.V."/>
            <person name="Martin F."/>
            <person name="Rosso M.N."/>
        </authorList>
    </citation>
    <scope>NUCLEOTIDE SEQUENCE</scope>
    <source>
        <strain evidence="1">CBS 384.51</strain>
    </source>
</reference>
<evidence type="ECO:0000313" key="2">
    <source>
        <dbReference type="Proteomes" id="UP001055072"/>
    </source>
</evidence>
<organism evidence="1 2">
    <name type="scientific">Irpex rosettiformis</name>
    <dbReference type="NCBI Taxonomy" id="378272"/>
    <lineage>
        <taxon>Eukaryota</taxon>
        <taxon>Fungi</taxon>
        <taxon>Dikarya</taxon>
        <taxon>Basidiomycota</taxon>
        <taxon>Agaricomycotina</taxon>
        <taxon>Agaricomycetes</taxon>
        <taxon>Polyporales</taxon>
        <taxon>Irpicaceae</taxon>
        <taxon>Irpex</taxon>
    </lineage>
</organism>
<sequence>MPSLHFDSPDADLVLRSGTLPATDFRVHRCILSTSSPFFEDMFSLPQPHASDDSGPPVVEVSESADILEKLLRFIYPRSNPILNTIEDVVAVLEAASKYDVMVAIDALRSMLISPAFVKQDPLRIYAIACRFDLEEEAKIASRYTLSVNVLDSPFSEDLKHITAFQYHQLLNLHKKRAAAAQELLILHEDVKCMMCNGTHYGQFIPPKWWRDFRERAAKELSMRPTSETIFSMAFLAESAKAGCERCAGSILASGWFLDQLKQAIDELPSTI</sequence>
<name>A0ACB8U4F3_9APHY</name>
<dbReference type="EMBL" id="MU274911">
    <property type="protein sequence ID" value="KAI0089217.1"/>
    <property type="molecule type" value="Genomic_DNA"/>
</dbReference>
<protein>
    <submittedName>
        <fullName evidence="1">Uncharacterized protein</fullName>
    </submittedName>
</protein>
<gene>
    <name evidence="1" type="ORF">BDY19DRAFT_985173</name>
</gene>
<evidence type="ECO:0000313" key="1">
    <source>
        <dbReference type="EMBL" id="KAI0089217.1"/>
    </source>
</evidence>